<accession>A0A4V5ZWW0</accession>
<name>A0A4V5ZWW0_STECR</name>
<keyword evidence="1" id="KW-0472">Membrane</keyword>
<feature type="transmembrane region" description="Helical" evidence="1">
    <location>
        <begin position="69"/>
        <end position="90"/>
    </location>
</feature>
<protein>
    <submittedName>
        <fullName evidence="2">Uncharacterized protein</fullName>
    </submittedName>
</protein>
<keyword evidence="1" id="KW-0812">Transmembrane</keyword>
<dbReference type="EMBL" id="AZBU02000014">
    <property type="protein sequence ID" value="TKR57595.1"/>
    <property type="molecule type" value="Genomic_DNA"/>
</dbReference>
<keyword evidence="3" id="KW-1185">Reference proteome</keyword>
<evidence type="ECO:0000256" key="1">
    <source>
        <dbReference type="SAM" id="Phobius"/>
    </source>
</evidence>
<proteinExistence type="predicted"/>
<keyword evidence="1" id="KW-1133">Transmembrane helix</keyword>
<gene>
    <name evidence="2" type="ORF">L596_030276</name>
</gene>
<feature type="transmembrane region" description="Helical" evidence="1">
    <location>
        <begin position="41"/>
        <end position="63"/>
    </location>
</feature>
<organism evidence="2 3">
    <name type="scientific">Steinernema carpocapsae</name>
    <name type="common">Entomopathogenic nematode</name>
    <dbReference type="NCBI Taxonomy" id="34508"/>
    <lineage>
        <taxon>Eukaryota</taxon>
        <taxon>Metazoa</taxon>
        <taxon>Ecdysozoa</taxon>
        <taxon>Nematoda</taxon>
        <taxon>Chromadorea</taxon>
        <taxon>Rhabditida</taxon>
        <taxon>Tylenchina</taxon>
        <taxon>Panagrolaimomorpha</taxon>
        <taxon>Strongyloidoidea</taxon>
        <taxon>Steinernematidae</taxon>
        <taxon>Steinernema</taxon>
    </lineage>
</organism>
<feature type="transmembrane region" description="Helical" evidence="1">
    <location>
        <begin position="6"/>
        <end position="29"/>
    </location>
</feature>
<dbReference type="Proteomes" id="UP000298663">
    <property type="component" value="Unassembled WGS sequence"/>
</dbReference>
<sequence length="141" mass="14245">MDKTLAVVSVAVGATVIAPSVIPALVVAFGVGTGGLAEGTAAAFMMVFSGSVTLIAVCGLQAIGALGAISTSVLVISGIVIGSTVAGFIVTGREIIIKVAAVLIEGGAEFWKRTVESLRSSVPGMVQNVYERIRDLAPIRM</sequence>
<evidence type="ECO:0000313" key="2">
    <source>
        <dbReference type="EMBL" id="TKR57595.1"/>
    </source>
</evidence>
<reference evidence="2 3" key="2">
    <citation type="journal article" date="2019" name="G3 (Bethesda)">
        <title>Hybrid Assembly of the Genome of the Entomopathogenic Nematode Steinernema carpocapsae Identifies the X-Chromosome.</title>
        <authorList>
            <person name="Serra L."/>
            <person name="Macchietto M."/>
            <person name="Macias-Munoz A."/>
            <person name="McGill C.J."/>
            <person name="Rodriguez I.M."/>
            <person name="Rodriguez B."/>
            <person name="Murad R."/>
            <person name="Mortazavi A."/>
        </authorList>
    </citation>
    <scope>NUCLEOTIDE SEQUENCE [LARGE SCALE GENOMIC DNA]</scope>
    <source>
        <strain evidence="2 3">ALL</strain>
    </source>
</reference>
<comment type="caution">
    <text evidence="2">The sequence shown here is derived from an EMBL/GenBank/DDBJ whole genome shotgun (WGS) entry which is preliminary data.</text>
</comment>
<reference evidence="2 3" key="1">
    <citation type="journal article" date="2015" name="Genome Biol.">
        <title>Comparative genomics of Steinernema reveals deeply conserved gene regulatory networks.</title>
        <authorList>
            <person name="Dillman A.R."/>
            <person name="Macchietto M."/>
            <person name="Porter C.F."/>
            <person name="Rogers A."/>
            <person name="Williams B."/>
            <person name="Antoshechkin I."/>
            <person name="Lee M.M."/>
            <person name="Goodwin Z."/>
            <person name="Lu X."/>
            <person name="Lewis E.E."/>
            <person name="Goodrich-Blair H."/>
            <person name="Stock S.P."/>
            <person name="Adams B.J."/>
            <person name="Sternberg P.W."/>
            <person name="Mortazavi A."/>
        </authorList>
    </citation>
    <scope>NUCLEOTIDE SEQUENCE [LARGE SCALE GENOMIC DNA]</scope>
    <source>
        <strain evidence="2 3">ALL</strain>
    </source>
</reference>
<evidence type="ECO:0000313" key="3">
    <source>
        <dbReference type="Proteomes" id="UP000298663"/>
    </source>
</evidence>
<dbReference type="AlphaFoldDB" id="A0A4V5ZWW0"/>